<evidence type="ECO:0000256" key="8">
    <source>
        <dbReference type="HAMAP-Rule" id="MF_00255"/>
    </source>
</evidence>
<comment type="subcellular location">
    <subcellularLocation>
        <location evidence="8">Cytoplasm</location>
    </subcellularLocation>
</comment>
<evidence type="ECO:0000256" key="6">
    <source>
        <dbReference type="ARBA" id="ARBA00023146"/>
    </source>
</evidence>
<gene>
    <name evidence="8" type="primary">glyS</name>
    <name evidence="9" type="ORF">FD02_GL001174</name>
</gene>
<dbReference type="HAMAP" id="MF_00255">
    <property type="entry name" value="Gly_tRNA_synth_beta"/>
    <property type="match status" value="1"/>
</dbReference>
<dbReference type="InterPro" id="IPR006194">
    <property type="entry name" value="Gly-tRNA-synth_heterodimer"/>
</dbReference>
<organism evidence="9 10">
    <name type="scientific">Lacticaseibacillus nasuensis JCM 17158</name>
    <dbReference type="NCBI Taxonomy" id="1291734"/>
    <lineage>
        <taxon>Bacteria</taxon>
        <taxon>Bacillati</taxon>
        <taxon>Bacillota</taxon>
        <taxon>Bacilli</taxon>
        <taxon>Lactobacillales</taxon>
        <taxon>Lactobacillaceae</taxon>
        <taxon>Lacticaseibacillus</taxon>
    </lineage>
</organism>
<reference evidence="9 10" key="1">
    <citation type="journal article" date="2015" name="Genome Announc.">
        <title>Expanding the biotechnology potential of lactobacilli through comparative genomics of 213 strains and associated genera.</title>
        <authorList>
            <person name="Sun Z."/>
            <person name="Harris H.M."/>
            <person name="McCann A."/>
            <person name="Guo C."/>
            <person name="Argimon S."/>
            <person name="Zhang W."/>
            <person name="Yang X."/>
            <person name="Jeffery I.B."/>
            <person name="Cooney J.C."/>
            <person name="Kagawa T.F."/>
            <person name="Liu W."/>
            <person name="Song Y."/>
            <person name="Salvetti E."/>
            <person name="Wrobel A."/>
            <person name="Rasinkangas P."/>
            <person name="Parkhill J."/>
            <person name="Rea M.C."/>
            <person name="O'Sullivan O."/>
            <person name="Ritari J."/>
            <person name="Douillard F.P."/>
            <person name="Paul Ross R."/>
            <person name="Yang R."/>
            <person name="Briner A.E."/>
            <person name="Felis G.E."/>
            <person name="de Vos W.M."/>
            <person name="Barrangou R."/>
            <person name="Klaenhammer T.R."/>
            <person name="Caufield P.W."/>
            <person name="Cui Y."/>
            <person name="Zhang H."/>
            <person name="O'Toole P.W."/>
        </authorList>
    </citation>
    <scope>NUCLEOTIDE SEQUENCE [LARGE SCALE GENOMIC DNA]</scope>
    <source>
        <strain evidence="9 10">JCM 17158</strain>
    </source>
</reference>
<dbReference type="EMBL" id="AZDJ01000013">
    <property type="protein sequence ID" value="KRK73316.1"/>
    <property type="molecule type" value="Genomic_DNA"/>
</dbReference>
<dbReference type="Pfam" id="PF02092">
    <property type="entry name" value="tRNA_synt_2f"/>
    <property type="match status" value="1"/>
</dbReference>
<dbReference type="PRINTS" id="PR01045">
    <property type="entry name" value="TRNASYNTHGB"/>
</dbReference>
<evidence type="ECO:0000256" key="4">
    <source>
        <dbReference type="ARBA" id="ARBA00022840"/>
    </source>
</evidence>
<evidence type="ECO:0000256" key="7">
    <source>
        <dbReference type="ARBA" id="ARBA00047937"/>
    </source>
</evidence>
<accession>A0A0R1JXT3</accession>
<evidence type="ECO:0000313" key="10">
    <source>
        <dbReference type="Proteomes" id="UP000051804"/>
    </source>
</evidence>
<keyword evidence="6 8" id="KW-0030">Aminoacyl-tRNA synthetase</keyword>
<dbReference type="GO" id="GO:0004820">
    <property type="term" value="F:glycine-tRNA ligase activity"/>
    <property type="evidence" value="ECO:0007669"/>
    <property type="project" value="UniProtKB-UniRule"/>
</dbReference>
<comment type="similarity">
    <text evidence="1 8">Belongs to the class-II aminoacyl-tRNA synthetase family.</text>
</comment>
<dbReference type="EC" id="6.1.1.14" evidence="8"/>
<name>A0A0R1JXT3_9LACO</name>
<comment type="subunit">
    <text evidence="8">Tetramer of two alpha and two beta subunits.</text>
</comment>
<keyword evidence="4 8" id="KW-0067">ATP-binding</keyword>
<dbReference type="Proteomes" id="UP000051804">
    <property type="component" value="Unassembled WGS sequence"/>
</dbReference>
<evidence type="ECO:0000256" key="1">
    <source>
        <dbReference type="ARBA" id="ARBA00008226"/>
    </source>
</evidence>
<dbReference type="InterPro" id="IPR015944">
    <property type="entry name" value="Gly-tRNA-synth_bsu"/>
</dbReference>
<dbReference type="GO" id="GO:0006426">
    <property type="term" value="P:glycyl-tRNA aminoacylation"/>
    <property type="evidence" value="ECO:0007669"/>
    <property type="project" value="UniProtKB-UniRule"/>
</dbReference>
<evidence type="ECO:0000256" key="5">
    <source>
        <dbReference type="ARBA" id="ARBA00022917"/>
    </source>
</evidence>
<proteinExistence type="inferred from homology"/>
<keyword evidence="8" id="KW-0963">Cytoplasm</keyword>
<dbReference type="PROSITE" id="PS50861">
    <property type="entry name" value="AA_TRNA_LIGASE_II_GLYAB"/>
    <property type="match status" value="1"/>
</dbReference>
<dbReference type="NCBIfam" id="TIGR00211">
    <property type="entry name" value="glyS"/>
    <property type="match status" value="1"/>
</dbReference>
<dbReference type="PANTHER" id="PTHR30075">
    <property type="entry name" value="GLYCYL-TRNA SYNTHETASE"/>
    <property type="match status" value="1"/>
</dbReference>
<keyword evidence="5 8" id="KW-0648">Protein biosynthesis</keyword>
<dbReference type="SUPFAM" id="SSF109604">
    <property type="entry name" value="HD-domain/PDEase-like"/>
    <property type="match status" value="1"/>
</dbReference>
<sequence length="686" mass="74215">MATYLIEIGLEDMPAHVVTPSLTQFATKTAAYLTENHLDHGAITAYATPRRLALSIASVAAKQADTEEWVKGPAKKIAQDADGNWTKAAIGFARGQGMTPDDIEFRTLKGVEYVYLHKQTSGQAAATVLSGLIDVVKGLTFPTRMKWGDFNFEYIRPIHWLVSLLDSEIVPMQLLDVTAGRRTQGHRFLGQAVDLAQADDYAAALLAQSVIVDPAARKQRIREQIAEIAETHDWVIDLDPDLLEEVTNLVEWPTAFAGSFDDQYLDIPEAVLITSMKDNQRYFYVRNHQGALVNAFIGVRNGNSAYLGNVVAGNEKVLTARLEDAAFFYAEDQKLTLAEWVAKLDHVSFHDKIGSMAEKMQRVTTIAGLLADHVGLAADARADLLRAASLYKFDLVTNMVGEFAELQGTMGGVYAKLAGEAAGVVTAVAEQYRPISADGELPTTPVATLLAIADKLDSLMTFFAVDLLPSGSNDPYALRRQAYGIVRMIAAAGWSFDLAQLQPQVAAALAAAKQTFGLNFAAHAGDLTAFMQDRVAQYLAGEHLRHDVVDAASAVGDVAASIKAAELLQAHAEDADFKATMEALGRVVRIADKTPVTGLVSPALFDNDSEAALHDAVQSVQAAFTPAPSEANYQALRGLTAPITTYFEATMIMAEDPAQRQNRLAQLTQLAKLIHQFGDVTALIVK</sequence>
<dbReference type="GO" id="GO:0005829">
    <property type="term" value="C:cytosol"/>
    <property type="evidence" value="ECO:0007669"/>
    <property type="project" value="TreeGrafter"/>
</dbReference>
<dbReference type="GO" id="GO:0005524">
    <property type="term" value="F:ATP binding"/>
    <property type="evidence" value="ECO:0007669"/>
    <property type="project" value="UniProtKB-UniRule"/>
</dbReference>
<evidence type="ECO:0000256" key="2">
    <source>
        <dbReference type="ARBA" id="ARBA00022598"/>
    </source>
</evidence>
<keyword evidence="10" id="KW-1185">Reference proteome</keyword>
<dbReference type="AlphaFoldDB" id="A0A0R1JXT3"/>
<dbReference type="STRING" id="1291734.FD02_GL001174"/>
<keyword evidence="3 8" id="KW-0547">Nucleotide-binding</keyword>
<dbReference type="PATRIC" id="fig|1291734.4.peg.1205"/>
<evidence type="ECO:0000313" key="9">
    <source>
        <dbReference type="EMBL" id="KRK73316.1"/>
    </source>
</evidence>
<evidence type="ECO:0000256" key="3">
    <source>
        <dbReference type="ARBA" id="ARBA00022741"/>
    </source>
</evidence>
<comment type="catalytic activity">
    <reaction evidence="7 8">
        <text>tRNA(Gly) + glycine + ATP = glycyl-tRNA(Gly) + AMP + diphosphate</text>
        <dbReference type="Rhea" id="RHEA:16013"/>
        <dbReference type="Rhea" id="RHEA-COMP:9664"/>
        <dbReference type="Rhea" id="RHEA-COMP:9683"/>
        <dbReference type="ChEBI" id="CHEBI:30616"/>
        <dbReference type="ChEBI" id="CHEBI:33019"/>
        <dbReference type="ChEBI" id="CHEBI:57305"/>
        <dbReference type="ChEBI" id="CHEBI:78442"/>
        <dbReference type="ChEBI" id="CHEBI:78522"/>
        <dbReference type="ChEBI" id="CHEBI:456215"/>
        <dbReference type="EC" id="6.1.1.14"/>
    </reaction>
</comment>
<protein>
    <recommendedName>
        <fullName evidence="8">Glycine--tRNA ligase beta subunit</fullName>
        <ecNumber evidence="8">6.1.1.14</ecNumber>
    </recommendedName>
    <alternativeName>
        <fullName evidence="8">Glycyl-tRNA synthetase beta subunit</fullName>
        <shortName evidence="8">GlyRS</shortName>
    </alternativeName>
</protein>
<keyword evidence="2 8" id="KW-0436">Ligase</keyword>
<dbReference type="PANTHER" id="PTHR30075:SF2">
    <property type="entry name" value="GLYCINE--TRNA LIGASE, CHLOROPLASTIC_MITOCHONDRIAL 2"/>
    <property type="match status" value="1"/>
</dbReference>
<comment type="caution">
    <text evidence="9">The sequence shown here is derived from an EMBL/GenBank/DDBJ whole genome shotgun (WGS) entry which is preliminary data.</text>
</comment>